<keyword evidence="3" id="KW-0812">Transmembrane</keyword>
<name>A0A8H3IQR9_9LECA</name>
<comment type="caution">
    <text evidence="4">The sequence shown here is derived from an EMBL/GenBank/DDBJ whole genome shotgun (WGS) entry which is preliminary data.</text>
</comment>
<dbReference type="OrthoDB" id="3687641at2759"/>
<accession>A0A8H3IQR9</accession>
<keyword evidence="5" id="KW-1185">Reference proteome</keyword>
<evidence type="ECO:0000256" key="1">
    <source>
        <dbReference type="ARBA" id="ARBA00004685"/>
    </source>
</evidence>
<reference evidence="4" key="1">
    <citation type="submission" date="2021-03" db="EMBL/GenBank/DDBJ databases">
        <authorList>
            <person name="Tagirdzhanova G."/>
        </authorList>
    </citation>
    <scope>NUCLEOTIDE SEQUENCE</scope>
</reference>
<dbReference type="Proteomes" id="UP000664521">
    <property type="component" value="Unassembled WGS sequence"/>
</dbReference>
<protein>
    <submittedName>
        <fullName evidence="4">Uncharacterized protein</fullName>
    </submittedName>
</protein>
<organism evidence="4 5">
    <name type="scientific">Heterodermia speciosa</name>
    <dbReference type="NCBI Taxonomy" id="116794"/>
    <lineage>
        <taxon>Eukaryota</taxon>
        <taxon>Fungi</taxon>
        <taxon>Dikarya</taxon>
        <taxon>Ascomycota</taxon>
        <taxon>Pezizomycotina</taxon>
        <taxon>Lecanoromycetes</taxon>
        <taxon>OSLEUM clade</taxon>
        <taxon>Lecanoromycetidae</taxon>
        <taxon>Caliciales</taxon>
        <taxon>Physciaceae</taxon>
        <taxon>Heterodermia</taxon>
    </lineage>
</organism>
<dbReference type="GO" id="GO:0043386">
    <property type="term" value="P:mycotoxin biosynthetic process"/>
    <property type="evidence" value="ECO:0007669"/>
    <property type="project" value="InterPro"/>
</dbReference>
<evidence type="ECO:0000313" key="4">
    <source>
        <dbReference type="EMBL" id="CAF9936892.1"/>
    </source>
</evidence>
<dbReference type="Pfam" id="PF11807">
    <property type="entry name" value="UstYa"/>
    <property type="match status" value="1"/>
</dbReference>
<dbReference type="InterPro" id="IPR021765">
    <property type="entry name" value="UstYa-like"/>
</dbReference>
<evidence type="ECO:0000256" key="3">
    <source>
        <dbReference type="SAM" id="Phobius"/>
    </source>
</evidence>
<dbReference type="EMBL" id="CAJPDS010000096">
    <property type="protein sequence ID" value="CAF9936892.1"/>
    <property type="molecule type" value="Genomic_DNA"/>
</dbReference>
<evidence type="ECO:0000256" key="2">
    <source>
        <dbReference type="ARBA" id="ARBA00035112"/>
    </source>
</evidence>
<sequence length="270" mass="31494">MKTFTSHSSYEKISNKADEELNLQSDSTDFTERNSFSQYITWQLVWLSLKAFFVTSYIIIIILYLWGRDCNLCLLGQEAIYNDPPILYEDVKFQRTGFHDLAHTHRTMYEGRPNVKNNDAWARLMSVGVVSISETENRKLLNSSARSQRHPQEYVVELEVFHQLHCLKSLRQQLWDYEDAKPGEASPTQRQNHFDHCIDYLRQAIMCHGDLTPITFEWNTEIDGYIAHHGTLHKCRSFDAIFDWAEERNTAGITVDGKHENKELSTKNAN</sequence>
<evidence type="ECO:0000313" key="5">
    <source>
        <dbReference type="Proteomes" id="UP000664521"/>
    </source>
</evidence>
<proteinExistence type="inferred from homology"/>
<keyword evidence="3" id="KW-1133">Transmembrane helix</keyword>
<comment type="pathway">
    <text evidence="1">Mycotoxin biosynthesis.</text>
</comment>
<dbReference type="PANTHER" id="PTHR33365">
    <property type="entry name" value="YALI0B05434P"/>
    <property type="match status" value="1"/>
</dbReference>
<feature type="transmembrane region" description="Helical" evidence="3">
    <location>
        <begin position="44"/>
        <end position="66"/>
    </location>
</feature>
<keyword evidence="3" id="KW-0472">Membrane</keyword>
<comment type="similarity">
    <text evidence="2">Belongs to the ustYa family.</text>
</comment>
<dbReference type="AlphaFoldDB" id="A0A8H3IQR9"/>
<gene>
    <name evidence="4" type="ORF">HETSPECPRED_010489</name>
</gene>
<dbReference type="PANTHER" id="PTHR33365:SF4">
    <property type="entry name" value="CYCLOCHLOROTINE BIOSYNTHESIS PROTEIN O"/>
    <property type="match status" value="1"/>
</dbReference>